<dbReference type="EMBL" id="FXAM01000001">
    <property type="protein sequence ID" value="SMF93784.1"/>
    <property type="molecule type" value="Genomic_DNA"/>
</dbReference>
<protein>
    <submittedName>
        <fullName evidence="2">Kynurenine formamidase</fullName>
    </submittedName>
</protein>
<feature type="chain" id="PRO_5012757417" evidence="1">
    <location>
        <begin position="28"/>
        <end position="273"/>
    </location>
</feature>
<dbReference type="PANTHER" id="PTHR43564">
    <property type="entry name" value="KYNURENINE FORMAMIDASE-LIKE PROTEIN"/>
    <property type="match status" value="1"/>
</dbReference>
<evidence type="ECO:0000256" key="1">
    <source>
        <dbReference type="SAM" id="SignalP"/>
    </source>
</evidence>
<dbReference type="PANTHER" id="PTHR43564:SF2">
    <property type="entry name" value="BLR6059 PROTEIN"/>
    <property type="match status" value="1"/>
</dbReference>
<proteinExistence type="predicted"/>
<dbReference type="PROSITE" id="PS51257">
    <property type="entry name" value="PROKAR_LIPOPROTEIN"/>
    <property type="match status" value="1"/>
</dbReference>
<dbReference type="InterPro" id="IPR007325">
    <property type="entry name" value="KFase/CYL"/>
</dbReference>
<keyword evidence="1" id="KW-0732">Signal</keyword>
<evidence type="ECO:0000313" key="2">
    <source>
        <dbReference type="EMBL" id="SMF93784.1"/>
    </source>
</evidence>
<name>A0A1Y6D059_9GAMM</name>
<dbReference type="Gene3D" id="3.50.30.50">
    <property type="entry name" value="Putative cyclase"/>
    <property type="match status" value="1"/>
</dbReference>
<dbReference type="STRING" id="1760988.SAMN02949497_1076"/>
<organism evidence="2 3">
    <name type="scientific">Methylomagnum ishizawai</name>
    <dbReference type="NCBI Taxonomy" id="1760988"/>
    <lineage>
        <taxon>Bacteria</taxon>
        <taxon>Pseudomonadati</taxon>
        <taxon>Pseudomonadota</taxon>
        <taxon>Gammaproteobacteria</taxon>
        <taxon>Methylococcales</taxon>
        <taxon>Methylococcaceae</taxon>
        <taxon>Methylomagnum</taxon>
    </lineage>
</organism>
<dbReference type="GO" id="GO:0019441">
    <property type="term" value="P:L-tryptophan catabolic process to kynurenine"/>
    <property type="evidence" value="ECO:0007669"/>
    <property type="project" value="InterPro"/>
</dbReference>
<accession>A0A1Y6D059</accession>
<dbReference type="GO" id="GO:0004061">
    <property type="term" value="F:arylformamidase activity"/>
    <property type="evidence" value="ECO:0007669"/>
    <property type="project" value="InterPro"/>
</dbReference>
<evidence type="ECO:0000313" key="3">
    <source>
        <dbReference type="Proteomes" id="UP000192923"/>
    </source>
</evidence>
<dbReference type="AlphaFoldDB" id="A0A1Y6D059"/>
<dbReference type="InterPro" id="IPR037175">
    <property type="entry name" value="KFase_sf"/>
</dbReference>
<dbReference type="Pfam" id="PF04199">
    <property type="entry name" value="Cyclase"/>
    <property type="match status" value="1"/>
</dbReference>
<keyword evidence="3" id="KW-1185">Reference proteome</keyword>
<dbReference type="Proteomes" id="UP000192923">
    <property type="component" value="Unassembled WGS sequence"/>
</dbReference>
<dbReference type="SUPFAM" id="SSF102198">
    <property type="entry name" value="Putative cyclase"/>
    <property type="match status" value="1"/>
</dbReference>
<dbReference type="OrthoDB" id="7067800at2"/>
<sequence>MTPKILPTSLFRRMVPGLAGLALTACAHDPHTLLDTLRTHRLVDLSHPFAVDIPHWSGFPPATRTTLYDYPQAGFKAEQYCHVGQWGTHIDPPGHFFAQLRMLDAIPAGEMLMPLVVIDVHRQVAANPDYTVTLADIIDWERRHGPVPAGSFVALRTDWSKRWPDQAKMLNADAQGVKHYPGWSLEPLKYLYETRKITASGHETTDTDPGLSTSKDDYSLESYVLGTNHYQVELLAHLDAVPEAGAVALVVWPNVARGTGFPVRVLALVNPAP</sequence>
<reference evidence="2 3" key="1">
    <citation type="submission" date="2016-12" db="EMBL/GenBank/DDBJ databases">
        <authorList>
            <person name="Song W.-J."/>
            <person name="Kurnit D.M."/>
        </authorList>
    </citation>
    <scope>NUCLEOTIDE SEQUENCE [LARGE SCALE GENOMIC DNA]</scope>
    <source>
        <strain evidence="2 3">175</strain>
    </source>
</reference>
<gene>
    <name evidence="2" type="ORF">SAMN02949497_1076</name>
</gene>
<dbReference type="RefSeq" id="WP_085210629.1">
    <property type="nucleotide sequence ID" value="NZ_FXAM01000001.1"/>
</dbReference>
<feature type="signal peptide" evidence="1">
    <location>
        <begin position="1"/>
        <end position="27"/>
    </location>
</feature>